<dbReference type="RefSeq" id="WP_039163788.1">
    <property type="nucleotide sequence ID" value="NZ_JPJQ01000034.1"/>
</dbReference>
<reference evidence="2 3" key="1">
    <citation type="submission" date="2014-07" db="EMBL/GenBank/DDBJ databases">
        <title>Chaperone-usher fimbriae in a diverse selection of Gallibacterium genomes.</title>
        <authorList>
            <person name="Kudirkiene E."/>
            <person name="Bager R.J."/>
            <person name="Johnson T.J."/>
            <person name="Bojesen A.M."/>
        </authorList>
    </citation>
    <scope>NUCLEOTIDE SEQUENCE [LARGE SCALE GENOMIC DNA]</scope>
    <source>
        <strain evidence="2 3">4895</strain>
    </source>
</reference>
<gene>
    <name evidence="2" type="ORF">IO48_07690</name>
</gene>
<dbReference type="NCBIfam" id="NF047498">
    <property type="entry name" value="LIC_12616_fam"/>
    <property type="match status" value="1"/>
</dbReference>
<accession>A0A0A2ZWG5</accession>
<dbReference type="Pfam" id="PF23961">
    <property type="entry name" value="Phage_tail_terminator_9"/>
    <property type="match status" value="1"/>
</dbReference>
<feature type="domain" description="Phage neck terminator protein gp12-like" evidence="1">
    <location>
        <begin position="3"/>
        <end position="149"/>
    </location>
</feature>
<dbReference type="EMBL" id="JPJQ01000034">
    <property type="protein sequence ID" value="KGQ61418.1"/>
    <property type="molecule type" value="Genomic_DNA"/>
</dbReference>
<dbReference type="AlphaFoldDB" id="A0A0A2ZWG5"/>
<proteinExistence type="predicted"/>
<sequence>MLDKLYDLLCGLSSRPFIRAYENGCEPEKPFFTYELKFEQTPNHFHYGKVNEAGEQPIKTHIDAVLALNYFGENSLNALRAICMKLSTVHFREKWANQGVALVRIGRISHLAYLDEQQEYQDRAMVEIEIRYAAEITDILSFIEQVEVTHNLAQQTQTTFIGVNNGKN</sequence>
<name>A0A0A2ZWG5_9PAST</name>
<evidence type="ECO:0000313" key="3">
    <source>
        <dbReference type="Proteomes" id="UP000030554"/>
    </source>
</evidence>
<evidence type="ECO:0000259" key="1">
    <source>
        <dbReference type="Pfam" id="PF23961"/>
    </source>
</evidence>
<comment type="caution">
    <text evidence="2">The sequence shown here is derived from an EMBL/GenBank/DDBJ whole genome shotgun (WGS) entry which is preliminary data.</text>
</comment>
<evidence type="ECO:0000313" key="2">
    <source>
        <dbReference type="EMBL" id="KGQ61418.1"/>
    </source>
</evidence>
<dbReference type="InterPro" id="IPR057087">
    <property type="entry name" value="Gp12-like"/>
</dbReference>
<protein>
    <recommendedName>
        <fullName evidence="1">Phage neck terminator protein gp12-like domain-containing protein</fullName>
    </recommendedName>
</protein>
<organism evidence="2 3">
    <name type="scientific">Gallibacterium anatis 4895</name>
    <dbReference type="NCBI Taxonomy" id="1396510"/>
    <lineage>
        <taxon>Bacteria</taxon>
        <taxon>Pseudomonadati</taxon>
        <taxon>Pseudomonadota</taxon>
        <taxon>Gammaproteobacteria</taxon>
        <taxon>Pasteurellales</taxon>
        <taxon>Pasteurellaceae</taxon>
        <taxon>Gallibacterium</taxon>
    </lineage>
</organism>
<dbReference type="Proteomes" id="UP000030554">
    <property type="component" value="Unassembled WGS sequence"/>
</dbReference>